<dbReference type="Proteomes" id="UP000316560">
    <property type="component" value="Unassembled WGS sequence"/>
</dbReference>
<evidence type="ECO:0000313" key="7">
    <source>
        <dbReference type="EMBL" id="TQO20150.1"/>
    </source>
</evidence>
<evidence type="ECO:0000259" key="5">
    <source>
        <dbReference type="Pfam" id="PF05175"/>
    </source>
</evidence>
<dbReference type="GO" id="GO:0003677">
    <property type="term" value="F:DNA binding"/>
    <property type="evidence" value="ECO:0007669"/>
    <property type="project" value="InterPro"/>
</dbReference>
<dbReference type="CDD" id="cd02440">
    <property type="entry name" value="AdoMet_MTases"/>
    <property type="match status" value="1"/>
</dbReference>
<keyword evidence="8" id="KW-1185">Reference proteome</keyword>
<dbReference type="GO" id="GO:0008170">
    <property type="term" value="F:N-methyltransferase activity"/>
    <property type="evidence" value="ECO:0007669"/>
    <property type="project" value="InterPro"/>
</dbReference>
<evidence type="ECO:0000259" key="6">
    <source>
        <dbReference type="Pfam" id="PF26049"/>
    </source>
</evidence>
<dbReference type="RefSeq" id="WP_141990535.1">
    <property type="nucleotide sequence ID" value="NZ_VFRA01000001.1"/>
</dbReference>
<evidence type="ECO:0000313" key="8">
    <source>
        <dbReference type="Proteomes" id="UP000316560"/>
    </source>
</evidence>
<dbReference type="InterPro" id="IPR002052">
    <property type="entry name" value="DNA_methylase_N6_adenine_CS"/>
</dbReference>
<dbReference type="SUPFAM" id="SSF53335">
    <property type="entry name" value="S-adenosyl-L-methionine-dependent methyltransferases"/>
    <property type="match status" value="1"/>
</dbReference>
<dbReference type="InterPro" id="IPR007848">
    <property type="entry name" value="Small_mtfrase_dom"/>
</dbReference>
<reference evidence="7 8" key="1">
    <citation type="submission" date="2019-06" db="EMBL/GenBank/DDBJ databases">
        <title>Sequencing the genomes of 1000 actinobacteria strains.</title>
        <authorList>
            <person name="Klenk H.-P."/>
        </authorList>
    </citation>
    <scope>NUCLEOTIDE SEQUENCE [LARGE SCALE GENOMIC DNA]</scope>
    <source>
        <strain evidence="7 8">DSM 21947</strain>
    </source>
</reference>
<evidence type="ECO:0000256" key="2">
    <source>
        <dbReference type="ARBA" id="ARBA00022552"/>
    </source>
</evidence>
<dbReference type="Gene3D" id="3.40.50.150">
    <property type="entry name" value="Vaccinia Virus protein VP39"/>
    <property type="match status" value="2"/>
</dbReference>
<dbReference type="InterPro" id="IPR001091">
    <property type="entry name" value="RM_Methyltransferase"/>
</dbReference>
<feature type="domain" description="RlmG N-terminal" evidence="6">
    <location>
        <begin position="8"/>
        <end position="175"/>
    </location>
</feature>
<keyword evidence="1" id="KW-0963">Cytoplasm</keyword>
<evidence type="ECO:0000256" key="3">
    <source>
        <dbReference type="ARBA" id="ARBA00022603"/>
    </source>
</evidence>
<dbReference type="GO" id="GO:0008757">
    <property type="term" value="F:S-adenosylmethionine-dependent methyltransferase activity"/>
    <property type="evidence" value="ECO:0007669"/>
    <property type="project" value="InterPro"/>
</dbReference>
<dbReference type="PANTHER" id="PTHR47816">
    <property type="entry name" value="RIBOSOMAL RNA SMALL SUBUNIT METHYLTRANSFERASE C"/>
    <property type="match status" value="1"/>
</dbReference>
<dbReference type="InterPro" id="IPR029063">
    <property type="entry name" value="SAM-dependent_MTases_sf"/>
</dbReference>
<dbReference type="Pfam" id="PF05175">
    <property type="entry name" value="MTS"/>
    <property type="match status" value="1"/>
</dbReference>
<sequence>MSEHLFSALRRWPDIEAPNLFAVDASDRLILDEAESQLADIQPGELVIMGDNYGALTLGAAALHGCTGIRVFQDSLVGELALASNAGDLADRYRTHTLDRALLADARLVLLQLPRSLAELDEWAQAIARFAAPDVTVIAGGRIKHMTLAMNEVLVRSFDVVNVGRARQKSRTLTAMGARRSLERPRYPATSVLREPEIPVVELAVSAHGGAFAGATLDIGTRFLLTFLPEMKSDAASAIDLGSGTGVLAASLALARPDLHVVAIDQSTAAVASTRETANANGVGARIDAFREDALTERPTASADLIVCNPPFHSGATVHAAVALRMLADARRVLKPGGELWVVFNTYLGYRDYLNRTVGPTRQAGRNSKFTVAVSVRA</sequence>
<comment type="caution">
    <text evidence="7">The sequence shown here is derived from an EMBL/GenBank/DDBJ whole genome shotgun (WGS) entry which is preliminary data.</text>
</comment>
<dbReference type="OrthoDB" id="29650at2"/>
<organism evidence="7 8">
    <name type="scientific">Rhodoglobus vestalii</name>
    <dbReference type="NCBI Taxonomy" id="193384"/>
    <lineage>
        <taxon>Bacteria</taxon>
        <taxon>Bacillati</taxon>
        <taxon>Actinomycetota</taxon>
        <taxon>Actinomycetes</taxon>
        <taxon>Micrococcales</taxon>
        <taxon>Microbacteriaceae</taxon>
        <taxon>Rhodoglobus</taxon>
    </lineage>
</organism>
<gene>
    <name evidence="7" type="ORF">FB472_1765</name>
</gene>
<evidence type="ECO:0000256" key="1">
    <source>
        <dbReference type="ARBA" id="ARBA00022490"/>
    </source>
</evidence>
<dbReference type="InterPro" id="IPR058679">
    <property type="entry name" value="RlmG_N"/>
</dbReference>
<keyword evidence="2" id="KW-0698">rRNA processing</keyword>
<dbReference type="PROSITE" id="PS00092">
    <property type="entry name" value="N6_MTASE"/>
    <property type="match status" value="1"/>
</dbReference>
<evidence type="ECO:0000256" key="4">
    <source>
        <dbReference type="ARBA" id="ARBA00022679"/>
    </source>
</evidence>
<dbReference type="PANTHER" id="PTHR47816:SF5">
    <property type="entry name" value="RIBOSOMAL RNA LARGE SUBUNIT METHYLTRANSFERASE G"/>
    <property type="match status" value="1"/>
</dbReference>
<dbReference type="InterPro" id="IPR046977">
    <property type="entry name" value="RsmC/RlmG"/>
</dbReference>
<feature type="domain" description="Methyltransferase small" evidence="5">
    <location>
        <begin position="203"/>
        <end position="372"/>
    </location>
</feature>
<keyword evidence="3 7" id="KW-0489">Methyltransferase</keyword>
<dbReference type="AlphaFoldDB" id="A0A8H2K6M4"/>
<proteinExistence type="predicted"/>
<dbReference type="PRINTS" id="PR00508">
    <property type="entry name" value="S21N4MTFRASE"/>
</dbReference>
<dbReference type="EMBL" id="VFRA01000001">
    <property type="protein sequence ID" value="TQO20150.1"/>
    <property type="molecule type" value="Genomic_DNA"/>
</dbReference>
<name>A0A8H2K6M4_9MICO</name>
<dbReference type="Pfam" id="PF26049">
    <property type="entry name" value="RLMG_N"/>
    <property type="match status" value="1"/>
</dbReference>
<accession>A0A8H2K6M4</accession>
<keyword evidence="4 7" id="KW-0808">Transferase</keyword>
<protein>
    <submittedName>
        <fullName evidence="7">16S rRNA m(2)G 1207 methyltransferase /23S rRNA m(2)G-1835 methyltransferase</fullName>
    </submittedName>
</protein>
<dbReference type="GO" id="GO:0006364">
    <property type="term" value="P:rRNA processing"/>
    <property type="evidence" value="ECO:0007669"/>
    <property type="project" value="UniProtKB-KW"/>
</dbReference>
<dbReference type="GO" id="GO:0032259">
    <property type="term" value="P:methylation"/>
    <property type="evidence" value="ECO:0007669"/>
    <property type="project" value="UniProtKB-KW"/>
</dbReference>